<sequence>MTKKILITYYSWSNTTKQVAKNLAQALNADLLELKVKDDVFSPDMYETSAIAKAQIKTKNFPALLTKLPEISQYETILVGSPVWSGAPATPIYSFLKQITNFKGKLATFYTDVGSAGDYSKIFKTWAAPLTVEAVYPKEKNILTWAKEVIQK</sequence>
<dbReference type="PANTHER" id="PTHR39201:SF1">
    <property type="entry name" value="FLAVODOXIN-LIKE DOMAIN-CONTAINING PROTEIN"/>
    <property type="match status" value="1"/>
</dbReference>
<gene>
    <name evidence="2" type="ORF">FC32_GL000643</name>
</gene>
<dbReference type="InterPro" id="IPR029039">
    <property type="entry name" value="Flavoprotein-like_sf"/>
</dbReference>
<dbReference type="GO" id="GO:0010181">
    <property type="term" value="F:FMN binding"/>
    <property type="evidence" value="ECO:0007669"/>
    <property type="project" value="InterPro"/>
</dbReference>
<dbReference type="EMBL" id="AZFT01000053">
    <property type="protein sequence ID" value="KRL83393.1"/>
    <property type="molecule type" value="Genomic_DNA"/>
</dbReference>
<dbReference type="SUPFAM" id="SSF52218">
    <property type="entry name" value="Flavoproteins"/>
    <property type="match status" value="1"/>
</dbReference>
<dbReference type="PROSITE" id="PS50902">
    <property type="entry name" value="FLAVODOXIN_LIKE"/>
    <property type="match status" value="1"/>
</dbReference>
<name>A0A0R1TPM0_9LACO</name>
<proteinExistence type="predicted"/>
<dbReference type="RefSeq" id="WP_025086515.1">
    <property type="nucleotide sequence ID" value="NZ_AZFT01000053.1"/>
</dbReference>
<evidence type="ECO:0000259" key="1">
    <source>
        <dbReference type="PROSITE" id="PS50902"/>
    </source>
</evidence>
<dbReference type="GO" id="GO:0016651">
    <property type="term" value="F:oxidoreductase activity, acting on NAD(P)H"/>
    <property type="evidence" value="ECO:0007669"/>
    <property type="project" value="UniProtKB-ARBA"/>
</dbReference>
<dbReference type="Gene3D" id="3.40.50.360">
    <property type="match status" value="1"/>
</dbReference>
<dbReference type="Pfam" id="PF12682">
    <property type="entry name" value="Flavodoxin_4"/>
    <property type="match status" value="1"/>
</dbReference>
<comment type="caution">
    <text evidence="2">The sequence shown here is derived from an EMBL/GenBank/DDBJ whole genome shotgun (WGS) entry which is preliminary data.</text>
</comment>
<evidence type="ECO:0000313" key="3">
    <source>
        <dbReference type="Proteomes" id="UP000051324"/>
    </source>
</evidence>
<keyword evidence="3" id="KW-1185">Reference proteome</keyword>
<dbReference type="PANTHER" id="PTHR39201">
    <property type="entry name" value="EXPORTED PROTEIN-RELATED"/>
    <property type="match status" value="1"/>
</dbReference>
<evidence type="ECO:0000313" key="2">
    <source>
        <dbReference type="EMBL" id="KRL83393.1"/>
    </source>
</evidence>
<organism evidence="2 3">
    <name type="scientific">Ligilactobacillus apodemi DSM 16634 = JCM 16172</name>
    <dbReference type="NCBI Taxonomy" id="1423724"/>
    <lineage>
        <taxon>Bacteria</taxon>
        <taxon>Bacillati</taxon>
        <taxon>Bacillota</taxon>
        <taxon>Bacilli</taxon>
        <taxon>Lactobacillales</taxon>
        <taxon>Lactobacillaceae</taxon>
        <taxon>Ligilactobacillus</taxon>
    </lineage>
</organism>
<dbReference type="PATRIC" id="fig|1423724.4.peg.679"/>
<dbReference type="eggNOG" id="COG0716">
    <property type="taxonomic scope" value="Bacteria"/>
</dbReference>
<protein>
    <recommendedName>
        <fullName evidence="1">Flavodoxin-like domain-containing protein</fullName>
    </recommendedName>
</protein>
<accession>A0A0R1TPM0</accession>
<dbReference type="InterPro" id="IPR008254">
    <property type="entry name" value="Flavodoxin/NO_synth"/>
</dbReference>
<dbReference type="OrthoDB" id="2049760at2"/>
<dbReference type="AlphaFoldDB" id="A0A0R1TPM0"/>
<reference evidence="2 3" key="1">
    <citation type="journal article" date="2015" name="Genome Announc.">
        <title>Expanding the biotechnology potential of lactobacilli through comparative genomics of 213 strains and associated genera.</title>
        <authorList>
            <person name="Sun Z."/>
            <person name="Harris H.M."/>
            <person name="McCann A."/>
            <person name="Guo C."/>
            <person name="Argimon S."/>
            <person name="Zhang W."/>
            <person name="Yang X."/>
            <person name="Jeffery I.B."/>
            <person name="Cooney J.C."/>
            <person name="Kagawa T.F."/>
            <person name="Liu W."/>
            <person name="Song Y."/>
            <person name="Salvetti E."/>
            <person name="Wrobel A."/>
            <person name="Rasinkangas P."/>
            <person name="Parkhill J."/>
            <person name="Rea M.C."/>
            <person name="O'Sullivan O."/>
            <person name="Ritari J."/>
            <person name="Douillard F.P."/>
            <person name="Paul Ross R."/>
            <person name="Yang R."/>
            <person name="Briner A.E."/>
            <person name="Felis G.E."/>
            <person name="de Vos W.M."/>
            <person name="Barrangou R."/>
            <person name="Klaenhammer T.R."/>
            <person name="Caufield P.W."/>
            <person name="Cui Y."/>
            <person name="Zhang H."/>
            <person name="O'Toole P.W."/>
        </authorList>
    </citation>
    <scope>NUCLEOTIDE SEQUENCE [LARGE SCALE GENOMIC DNA]</scope>
    <source>
        <strain evidence="2 3">DSM 16634</strain>
    </source>
</reference>
<feature type="domain" description="Flavodoxin-like" evidence="1">
    <location>
        <begin position="5"/>
        <end position="152"/>
    </location>
</feature>
<dbReference type="Proteomes" id="UP000051324">
    <property type="component" value="Unassembled WGS sequence"/>
</dbReference>
<dbReference type="STRING" id="1423724.FC32_GL000643"/>